<feature type="domain" description="GPI ethanolamine phosphate transferase 2 C-terminal" evidence="14">
    <location>
        <begin position="441"/>
        <end position="883"/>
    </location>
</feature>
<keyword evidence="10 12" id="KW-0472">Membrane</keyword>
<evidence type="ECO:0000256" key="4">
    <source>
        <dbReference type="ARBA" id="ARBA00020830"/>
    </source>
</evidence>
<evidence type="ECO:0000256" key="11">
    <source>
        <dbReference type="ARBA" id="ARBA00023180"/>
    </source>
</evidence>
<evidence type="ECO:0000256" key="2">
    <source>
        <dbReference type="ARBA" id="ARBA00004687"/>
    </source>
</evidence>
<sequence>MTARRSRDGFLSSVLLLVANLLIPVAILVFATGFFPYKPLLPGLATYDTVTEYGEPPEAKFDKIVFMVIDALRSDFVYAEGSGFEFTQSLIRDGAALPFTAHATSPTVTMPRLKAITTGSIPSFLDVVLNLDEGDESSSLASQDTWLAQMKAKNTGKLVMYGDDTWLKLFPGTFDRADGTSSFFVSDFTEVDNNVTRHIAGELRRDDWNTMVLHYLGLDHIGHKGGPKSPRMVVKQREMDGIIRQIYTAMESEEHLRSTLLVFCGDHGMNDAGNHGASSAGETSPALVFISPKLSTLTGGLQSPLPEREDFQYYSTVEQSDLAPTLAALLGFPVPKNNLGALIPEFLPFWPNPRDQVQLLMRNARQILDIVLAAFGREILESESDPDTLTESRAAYQDLAHGWKNVTSLHGQAANGETASVLIPAVTKWLRNAQGVLSSMASNYDMSRLLLGQAIAVVAFLTAIKALATCADDKPLSFVPLAGIVVAYGIMMFASSYVEEEQHFWYWATTAWFAYTGVRGYKRGNTSPRAQALSTAVLLLVMRIIRGWNQTGQKFAGEPDIVKTYLHTSPTVLWCLIAATYLWVHMNLVFGFNNLPLWLSYAAATGIVLAAFTFKVAFTLEDAPELVTGFARSLLEMNFSKHAPLITRARTVFIGLGLLTAVALCFILARRRVSGDQSGVATLFTLYTLLALTQSRPTNIPLFLLYNIQYRLLTAPLTPRSYRRRLVDDLSPAELSTCVLLLQHAAFFAQGGSNSVASVDLSSAYNGVASFDVVVVGVLTFVGNWAGSIWWCWAGWLMFEKMKEVQRLRQQGVRYTDGVVEEEKRGGNGEEEEEKGGSLWKRHVAVLTVFVAGGVAAVMAACTVLRTHLFIWTVFSPKYLYSLPPPSSDSMSILSPFIFTTPFPPHHLRGRFPSNAGPTTKPGPPNNNRPKSLAQAPRAAAEPAASSPCPSFLTGGGGAGDDEPDVPPSPNAKFKFKFNPIPIPDTDPEVGFWSE</sequence>
<dbReference type="Proteomes" id="UP001583172">
    <property type="component" value="Unassembled WGS sequence"/>
</dbReference>
<comment type="subcellular location">
    <subcellularLocation>
        <location evidence="1 12">Endoplasmic reticulum membrane</location>
        <topology evidence="1 12">Multi-pass membrane protein</topology>
    </subcellularLocation>
</comment>
<dbReference type="Pfam" id="PF19316">
    <property type="entry name" value="PIGO_PIGG"/>
    <property type="match status" value="1"/>
</dbReference>
<dbReference type="PANTHER" id="PTHR23072:SF0">
    <property type="entry name" value="GPI ETHANOLAMINE PHOSPHATE TRANSFERASE 2"/>
    <property type="match status" value="1"/>
</dbReference>
<dbReference type="CDD" id="cd16024">
    <property type="entry name" value="GPI_EPT_2"/>
    <property type="match status" value="1"/>
</dbReference>
<feature type="transmembrane region" description="Helical" evidence="12">
    <location>
        <begin position="844"/>
        <end position="875"/>
    </location>
</feature>
<feature type="transmembrane region" description="Helical" evidence="12">
    <location>
        <begin position="649"/>
        <end position="669"/>
    </location>
</feature>
<feature type="transmembrane region" description="Helical" evidence="12">
    <location>
        <begin position="12"/>
        <end position="35"/>
    </location>
</feature>
<evidence type="ECO:0000256" key="12">
    <source>
        <dbReference type="RuleBase" id="RU367106"/>
    </source>
</evidence>
<protein>
    <recommendedName>
        <fullName evidence="4 12">GPI ethanolamine phosphate transferase 2</fullName>
    </recommendedName>
</protein>
<dbReference type="InterPro" id="IPR017850">
    <property type="entry name" value="Alkaline_phosphatase_core_sf"/>
</dbReference>
<feature type="compositionally biased region" description="Low complexity" evidence="13">
    <location>
        <begin position="928"/>
        <end position="951"/>
    </location>
</feature>
<keyword evidence="6 12" id="KW-0808">Transferase</keyword>
<dbReference type="InterPro" id="IPR039527">
    <property type="entry name" value="PIGG/GPI7"/>
</dbReference>
<keyword evidence="7 12" id="KW-0812">Transmembrane</keyword>
<feature type="transmembrane region" description="Helical" evidence="12">
    <location>
        <begin position="476"/>
        <end position="498"/>
    </location>
</feature>
<evidence type="ECO:0000256" key="1">
    <source>
        <dbReference type="ARBA" id="ARBA00004477"/>
    </source>
</evidence>
<dbReference type="Gene3D" id="3.40.720.10">
    <property type="entry name" value="Alkaline Phosphatase, subunit A"/>
    <property type="match status" value="1"/>
</dbReference>
<evidence type="ECO:0000256" key="7">
    <source>
        <dbReference type="ARBA" id="ARBA00022692"/>
    </source>
</evidence>
<comment type="caution">
    <text evidence="15">The sequence shown here is derived from an EMBL/GenBank/DDBJ whole genome shotgun (WGS) entry which is preliminary data.</text>
</comment>
<evidence type="ECO:0000259" key="14">
    <source>
        <dbReference type="Pfam" id="PF19316"/>
    </source>
</evidence>
<name>A0ABR3VBC9_HUMIN</name>
<feature type="transmembrane region" description="Helical" evidence="12">
    <location>
        <begin position="571"/>
        <end position="590"/>
    </location>
</feature>
<comment type="similarity">
    <text evidence="3 12">Belongs to the PIGG/PIGN/PIGO family. PIGG subfamily.</text>
</comment>
<dbReference type="InterPro" id="IPR045687">
    <property type="entry name" value="PIGG/GPI7_C"/>
</dbReference>
<keyword evidence="16" id="KW-1185">Reference proteome</keyword>
<comment type="function">
    <text evidence="12">Ethanolamine phosphate transferase involved in glycosylphosphatidylinositol-anchor biosynthesis. Transfers ethanolamine phosphate to the GPI second mannose.</text>
</comment>
<keyword evidence="9 12" id="KW-1133">Transmembrane helix</keyword>
<keyword evidence="8 12" id="KW-0256">Endoplasmic reticulum</keyword>
<reference evidence="15 16" key="1">
    <citation type="journal article" date="2024" name="Commun. Biol.">
        <title>Comparative genomic analysis of thermophilic fungi reveals convergent evolutionary adaptations and gene losses.</title>
        <authorList>
            <person name="Steindorff A.S."/>
            <person name="Aguilar-Pontes M.V."/>
            <person name="Robinson A.J."/>
            <person name="Andreopoulos B."/>
            <person name="LaButti K."/>
            <person name="Kuo A."/>
            <person name="Mondo S."/>
            <person name="Riley R."/>
            <person name="Otillar R."/>
            <person name="Haridas S."/>
            <person name="Lipzen A."/>
            <person name="Grimwood J."/>
            <person name="Schmutz J."/>
            <person name="Clum A."/>
            <person name="Reid I.D."/>
            <person name="Moisan M.C."/>
            <person name="Butler G."/>
            <person name="Nguyen T.T.M."/>
            <person name="Dewar K."/>
            <person name="Conant G."/>
            <person name="Drula E."/>
            <person name="Henrissat B."/>
            <person name="Hansel C."/>
            <person name="Singer S."/>
            <person name="Hutchinson M.I."/>
            <person name="de Vries R.P."/>
            <person name="Natvig D.O."/>
            <person name="Powell A.J."/>
            <person name="Tsang A."/>
            <person name="Grigoriev I.V."/>
        </authorList>
    </citation>
    <scope>NUCLEOTIDE SEQUENCE [LARGE SCALE GENOMIC DNA]</scope>
    <source>
        <strain evidence="15 16">CBS 620.91</strain>
    </source>
</reference>
<keyword evidence="5 12" id="KW-0337">GPI-anchor biosynthesis</keyword>
<gene>
    <name evidence="15" type="ORF">VTJ49DRAFT_2170</name>
</gene>
<evidence type="ECO:0000256" key="8">
    <source>
        <dbReference type="ARBA" id="ARBA00022824"/>
    </source>
</evidence>
<evidence type="ECO:0000256" key="10">
    <source>
        <dbReference type="ARBA" id="ARBA00023136"/>
    </source>
</evidence>
<dbReference type="Pfam" id="PF01663">
    <property type="entry name" value="Phosphodiest"/>
    <property type="match status" value="1"/>
</dbReference>
<comment type="pathway">
    <text evidence="2 12">Glycolipid biosynthesis; glycosylphosphatidylinositol-anchor biosynthesis.</text>
</comment>
<dbReference type="InterPro" id="IPR002591">
    <property type="entry name" value="Phosphodiest/P_Trfase"/>
</dbReference>
<keyword evidence="11" id="KW-0325">Glycoprotein</keyword>
<dbReference type="SUPFAM" id="SSF53649">
    <property type="entry name" value="Alkaline phosphatase-like"/>
    <property type="match status" value="1"/>
</dbReference>
<evidence type="ECO:0000256" key="5">
    <source>
        <dbReference type="ARBA" id="ARBA00022502"/>
    </source>
</evidence>
<organism evidence="15 16">
    <name type="scientific">Humicola insolens</name>
    <name type="common">Soft-rot fungus</name>
    <dbReference type="NCBI Taxonomy" id="85995"/>
    <lineage>
        <taxon>Eukaryota</taxon>
        <taxon>Fungi</taxon>
        <taxon>Dikarya</taxon>
        <taxon>Ascomycota</taxon>
        <taxon>Pezizomycotina</taxon>
        <taxon>Sordariomycetes</taxon>
        <taxon>Sordariomycetidae</taxon>
        <taxon>Sordariales</taxon>
        <taxon>Chaetomiaceae</taxon>
        <taxon>Mycothermus</taxon>
    </lineage>
</organism>
<dbReference type="PANTHER" id="PTHR23072">
    <property type="entry name" value="PHOSPHATIDYLINOSITOL GLYCAN-RELATED"/>
    <property type="match status" value="1"/>
</dbReference>
<proteinExistence type="inferred from homology"/>
<evidence type="ECO:0000256" key="3">
    <source>
        <dbReference type="ARBA" id="ARBA00005315"/>
    </source>
</evidence>
<evidence type="ECO:0000313" key="16">
    <source>
        <dbReference type="Proteomes" id="UP001583172"/>
    </source>
</evidence>
<accession>A0ABR3VBC9</accession>
<evidence type="ECO:0000256" key="13">
    <source>
        <dbReference type="SAM" id="MobiDB-lite"/>
    </source>
</evidence>
<evidence type="ECO:0000313" key="15">
    <source>
        <dbReference type="EMBL" id="KAL1838847.1"/>
    </source>
</evidence>
<evidence type="ECO:0000256" key="9">
    <source>
        <dbReference type="ARBA" id="ARBA00022989"/>
    </source>
</evidence>
<evidence type="ECO:0000256" key="6">
    <source>
        <dbReference type="ARBA" id="ARBA00022679"/>
    </source>
</evidence>
<feature type="transmembrane region" description="Helical" evidence="12">
    <location>
        <begin position="446"/>
        <end position="464"/>
    </location>
</feature>
<feature type="transmembrane region" description="Helical" evidence="12">
    <location>
        <begin position="773"/>
        <end position="799"/>
    </location>
</feature>
<feature type="transmembrane region" description="Helical" evidence="12">
    <location>
        <begin position="597"/>
        <end position="618"/>
    </location>
</feature>
<dbReference type="InterPro" id="IPR037674">
    <property type="entry name" value="PIG-G_N"/>
</dbReference>
<dbReference type="EMBL" id="JAZGSY010000190">
    <property type="protein sequence ID" value="KAL1838847.1"/>
    <property type="molecule type" value="Genomic_DNA"/>
</dbReference>
<feature type="region of interest" description="Disordered" evidence="13">
    <location>
        <begin position="908"/>
        <end position="995"/>
    </location>
</feature>